<feature type="domain" description="Ig-like" evidence="3">
    <location>
        <begin position="20"/>
        <end position="118"/>
    </location>
</feature>
<feature type="compositionally biased region" description="Acidic residues" evidence="1">
    <location>
        <begin position="484"/>
        <end position="493"/>
    </location>
</feature>
<evidence type="ECO:0000256" key="1">
    <source>
        <dbReference type="SAM" id="MobiDB-lite"/>
    </source>
</evidence>
<evidence type="ECO:0000256" key="2">
    <source>
        <dbReference type="SAM" id="Phobius"/>
    </source>
</evidence>
<accession>A0A8S3S7F7</accession>
<dbReference type="SUPFAM" id="SSF48726">
    <property type="entry name" value="Immunoglobulin"/>
    <property type="match status" value="1"/>
</dbReference>
<keyword evidence="2" id="KW-1133">Transmembrane helix</keyword>
<evidence type="ECO:0000259" key="3">
    <source>
        <dbReference type="PROSITE" id="PS50835"/>
    </source>
</evidence>
<gene>
    <name evidence="4" type="ORF">MEDL_29019</name>
</gene>
<dbReference type="Gene3D" id="2.60.40.10">
    <property type="entry name" value="Immunoglobulins"/>
    <property type="match status" value="1"/>
</dbReference>
<dbReference type="InterPro" id="IPR007110">
    <property type="entry name" value="Ig-like_dom"/>
</dbReference>
<dbReference type="EMBL" id="CAJPWZ010001438">
    <property type="protein sequence ID" value="CAG2215221.1"/>
    <property type="molecule type" value="Genomic_DNA"/>
</dbReference>
<feature type="compositionally biased region" description="Basic and acidic residues" evidence="1">
    <location>
        <begin position="555"/>
        <end position="565"/>
    </location>
</feature>
<feature type="region of interest" description="Disordered" evidence="1">
    <location>
        <begin position="409"/>
        <end position="451"/>
    </location>
</feature>
<dbReference type="InterPro" id="IPR013783">
    <property type="entry name" value="Ig-like_fold"/>
</dbReference>
<dbReference type="OrthoDB" id="6151653at2759"/>
<evidence type="ECO:0000313" key="5">
    <source>
        <dbReference type="Proteomes" id="UP000683360"/>
    </source>
</evidence>
<dbReference type="Proteomes" id="UP000683360">
    <property type="component" value="Unassembled WGS sequence"/>
</dbReference>
<proteinExistence type="predicted"/>
<evidence type="ECO:0000313" key="4">
    <source>
        <dbReference type="EMBL" id="CAG2215221.1"/>
    </source>
</evidence>
<dbReference type="Pfam" id="PF00047">
    <property type="entry name" value="ig"/>
    <property type="match status" value="1"/>
</dbReference>
<dbReference type="InterPro" id="IPR013151">
    <property type="entry name" value="Immunoglobulin_dom"/>
</dbReference>
<dbReference type="AlphaFoldDB" id="A0A8S3S7F7"/>
<keyword evidence="5" id="KW-1185">Reference proteome</keyword>
<sequence>MGIKYAFLRRRLCQYALYHPITLDGTTYINLHEPINLVCNITGITEGHIDWFVNGNMIRERDSWWKSRVRINEYVTDVPVRMLTSELTINYSMLEDQGMYVCRGSAMNQSYVRSLPISIIPNVFLHSNHRLRVPHCIDKNSMNLDRISSKKVLISLYFLEYKRWLVSGDFEFVLLVVSLMMCYVKSQATHKLDNSTDNECGKMFTIHPDEEIILTTSGRAPKGFCTAVVYALGKDGKNCHGMCMSVTSQFIDLCDAKVQFKGMDFGREDDPYRELSCFHKLPTEWCFQTNTMSVEIVETHFYAFNMDKLSYNFNVKVSPVCDDSPFGKDIQARENARKASEADARTRARIHGILVGVCLAIVFLIVLLITWCYYKNKPLIRRDIHNYPTAHVRKGPTFAGFKAKMTFHKAQSPDEGASETKPKKEKKRKQSKDEASLENEEAKPKKRGGLKFLNKLRSHRAEEVPLVEKKDVEDNAARVAEKIEDEINEILDENVDKKLENDNRTEDKDTEKDDEKTGDGTEDTNKPDQDEAIESGDKTSSEPVPSVTVTAAGENDSKNDSSDDS</sequence>
<comment type="caution">
    <text evidence="4">The sequence shown here is derived from an EMBL/GenBank/DDBJ whole genome shotgun (WGS) entry which is preliminary data.</text>
</comment>
<organism evidence="4 5">
    <name type="scientific">Mytilus edulis</name>
    <name type="common">Blue mussel</name>
    <dbReference type="NCBI Taxonomy" id="6550"/>
    <lineage>
        <taxon>Eukaryota</taxon>
        <taxon>Metazoa</taxon>
        <taxon>Spiralia</taxon>
        <taxon>Lophotrochozoa</taxon>
        <taxon>Mollusca</taxon>
        <taxon>Bivalvia</taxon>
        <taxon>Autobranchia</taxon>
        <taxon>Pteriomorphia</taxon>
        <taxon>Mytilida</taxon>
        <taxon>Mytiloidea</taxon>
        <taxon>Mytilidae</taxon>
        <taxon>Mytilinae</taxon>
        <taxon>Mytilus</taxon>
    </lineage>
</organism>
<feature type="region of interest" description="Disordered" evidence="1">
    <location>
        <begin position="484"/>
        <end position="565"/>
    </location>
</feature>
<dbReference type="CDD" id="cd00096">
    <property type="entry name" value="Ig"/>
    <property type="match status" value="1"/>
</dbReference>
<reference evidence="4" key="1">
    <citation type="submission" date="2021-03" db="EMBL/GenBank/DDBJ databases">
        <authorList>
            <person name="Bekaert M."/>
        </authorList>
    </citation>
    <scope>NUCLEOTIDE SEQUENCE</scope>
</reference>
<protein>
    <recommendedName>
        <fullName evidence="3">Ig-like domain-containing protein</fullName>
    </recommendedName>
</protein>
<feature type="compositionally biased region" description="Basic and acidic residues" evidence="1">
    <location>
        <begin position="431"/>
        <end position="443"/>
    </location>
</feature>
<feature type="transmembrane region" description="Helical" evidence="2">
    <location>
        <begin position="353"/>
        <end position="374"/>
    </location>
</feature>
<dbReference type="PROSITE" id="PS50835">
    <property type="entry name" value="IG_LIKE"/>
    <property type="match status" value="1"/>
</dbReference>
<dbReference type="InterPro" id="IPR036179">
    <property type="entry name" value="Ig-like_dom_sf"/>
</dbReference>
<name>A0A8S3S7F7_MYTED</name>
<keyword evidence="2" id="KW-0812">Transmembrane</keyword>
<keyword evidence="2" id="KW-0472">Membrane</keyword>
<feature type="compositionally biased region" description="Basic and acidic residues" evidence="1">
    <location>
        <begin position="494"/>
        <end position="540"/>
    </location>
</feature>